<protein>
    <submittedName>
        <fullName evidence="4">WD40 repeat-like protein</fullName>
    </submittedName>
</protein>
<dbReference type="PROSITE" id="PS50294">
    <property type="entry name" value="WD_REPEATS_REGION"/>
    <property type="match status" value="1"/>
</dbReference>
<evidence type="ECO:0000313" key="4">
    <source>
        <dbReference type="EMBL" id="EMF13945.1"/>
    </source>
</evidence>
<dbReference type="HOGENOM" id="CLU_010671_0_1_1"/>
<gene>
    <name evidence="4" type="ORF">SEPMUDRAFT_11864</name>
</gene>
<dbReference type="InterPro" id="IPR015943">
    <property type="entry name" value="WD40/YVTN_repeat-like_dom_sf"/>
</dbReference>
<dbReference type="Gene3D" id="2.130.10.10">
    <property type="entry name" value="YVTN repeat-like/Quinoprotein amine dehydrogenase"/>
    <property type="match status" value="1"/>
</dbReference>
<dbReference type="OrthoDB" id="20669at2759"/>
<dbReference type="PROSITE" id="PS50082">
    <property type="entry name" value="WD_REPEATS_2"/>
    <property type="match status" value="1"/>
</dbReference>
<dbReference type="InterPro" id="IPR019775">
    <property type="entry name" value="WD40_repeat_CS"/>
</dbReference>
<sequence length="316" mass="34397">RASFEHYQLRNVLAATDRNNVFYVSTGNRVMRASLACPTSQETVMNLSKPSNTAAGFRITCLSASSRSMAPGSVTDNVLIAGGFHGEYAVLNVEGEQRQPSEGFVTHAYNGLVTHVHNYQDRRSGLLRAAFCSNDHQVRLMDLHKLTFTNTFHYDHAINCAATSTDGRLRVLVGDSTDTMITDADRGVPLVTLREHTDHAFGCAWSPNGRHVATAAQDGGVVVWDARSWKQPLCRFESSMSCARSLHFTDNGALVAAENEDIVTIYDGPSFGHKQEIRFFGSIAGVTLLDGGAELAVANADKTLGGLLTFERRFPG</sequence>
<dbReference type="SUPFAM" id="SSF50978">
    <property type="entry name" value="WD40 repeat-like"/>
    <property type="match status" value="1"/>
</dbReference>
<proteinExistence type="predicted"/>
<accession>M3D723</accession>
<feature type="non-terminal residue" evidence="4">
    <location>
        <position position="1"/>
    </location>
</feature>
<evidence type="ECO:0000313" key="5">
    <source>
        <dbReference type="Proteomes" id="UP000016931"/>
    </source>
</evidence>
<evidence type="ECO:0000256" key="2">
    <source>
        <dbReference type="ARBA" id="ARBA00022737"/>
    </source>
</evidence>
<dbReference type="GeneID" id="27898582"/>
<dbReference type="InterPro" id="IPR001680">
    <property type="entry name" value="WD40_rpt"/>
</dbReference>
<dbReference type="PANTHER" id="PTHR43991">
    <property type="entry name" value="WD REPEAT PROTEIN (AFU_ORTHOLOGUE AFUA_8G05640)-RELATED"/>
    <property type="match status" value="1"/>
</dbReference>
<dbReference type="RefSeq" id="XP_016762066.1">
    <property type="nucleotide sequence ID" value="XM_016901445.1"/>
</dbReference>
<dbReference type="OMA" id="HITHFQL"/>
<dbReference type="PANTHER" id="PTHR43991:SF12">
    <property type="entry name" value="WD REPEAT PROTEIN (AFU_ORTHOLOGUE AFUA_8G05640)"/>
    <property type="match status" value="1"/>
</dbReference>
<keyword evidence="2" id="KW-0677">Repeat</keyword>
<dbReference type="eggNOG" id="ENOG502QPI7">
    <property type="taxonomic scope" value="Eukaryota"/>
</dbReference>
<dbReference type="STRING" id="692275.M3D723"/>
<dbReference type="Proteomes" id="UP000016931">
    <property type="component" value="Unassembled WGS sequence"/>
</dbReference>
<reference evidence="4 5" key="1">
    <citation type="journal article" date="2012" name="PLoS Pathog.">
        <title>Diverse lifestyles and strategies of plant pathogenesis encoded in the genomes of eighteen Dothideomycetes fungi.</title>
        <authorList>
            <person name="Ohm R.A."/>
            <person name="Feau N."/>
            <person name="Henrissat B."/>
            <person name="Schoch C.L."/>
            <person name="Horwitz B.A."/>
            <person name="Barry K.W."/>
            <person name="Condon B.J."/>
            <person name="Copeland A.C."/>
            <person name="Dhillon B."/>
            <person name="Glaser F."/>
            <person name="Hesse C.N."/>
            <person name="Kosti I."/>
            <person name="LaButti K."/>
            <person name="Lindquist E.A."/>
            <person name="Lucas S."/>
            <person name="Salamov A.A."/>
            <person name="Bradshaw R.E."/>
            <person name="Ciuffetti L."/>
            <person name="Hamelin R.C."/>
            <person name="Kema G.H.J."/>
            <person name="Lawrence C."/>
            <person name="Scott J.A."/>
            <person name="Spatafora J.W."/>
            <person name="Turgeon B.G."/>
            <person name="de Wit P.J.G.M."/>
            <person name="Zhong S."/>
            <person name="Goodwin S.B."/>
            <person name="Grigoriev I.V."/>
        </authorList>
    </citation>
    <scope>NUCLEOTIDE SEQUENCE [LARGE SCALE GENOMIC DNA]</scope>
    <source>
        <strain evidence="4 5">SO2202</strain>
    </source>
</reference>
<dbReference type="InterPro" id="IPR036322">
    <property type="entry name" value="WD40_repeat_dom_sf"/>
</dbReference>
<dbReference type="SMART" id="SM00320">
    <property type="entry name" value="WD40"/>
    <property type="match status" value="1"/>
</dbReference>
<dbReference type="AlphaFoldDB" id="M3D723"/>
<feature type="non-terminal residue" evidence="4">
    <location>
        <position position="316"/>
    </location>
</feature>
<evidence type="ECO:0000256" key="1">
    <source>
        <dbReference type="ARBA" id="ARBA00022574"/>
    </source>
</evidence>
<organism evidence="4 5">
    <name type="scientific">Sphaerulina musiva (strain SO2202)</name>
    <name type="common">Poplar stem canker fungus</name>
    <name type="synonym">Septoria musiva</name>
    <dbReference type="NCBI Taxonomy" id="692275"/>
    <lineage>
        <taxon>Eukaryota</taxon>
        <taxon>Fungi</taxon>
        <taxon>Dikarya</taxon>
        <taxon>Ascomycota</taxon>
        <taxon>Pezizomycotina</taxon>
        <taxon>Dothideomycetes</taxon>
        <taxon>Dothideomycetidae</taxon>
        <taxon>Mycosphaerellales</taxon>
        <taxon>Mycosphaerellaceae</taxon>
        <taxon>Sphaerulina</taxon>
    </lineage>
</organism>
<name>M3D723_SPHMS</name>
<keyword evidence="1 3" id="KW-0853">WD repeat</keyword>
<dbReference type="EMBL" id="KB456263">
    <property type="protein sequence ID" value="EMF13945.1"/>
    <property type="molecule type" value="Genomic_DNA"/>
</dbReference>
<dbReference type="Pfam" id="PF00400">
    <property type="entry name" value="WD40"/>
    <property type="match status" value="1"/>
</dbReference>
<evidence type="ECO:0000256" key="3">
    <source>
        <dbReference type="PROSITE-ProRule" id="PRU00221"/>
    </source>
</evidence>
<keyword evidence="5" id="KW-1185">Reference proteome</keyword>
<dbReference type="PROSITE" id="PS00678">
    <property type="entry name" value="WD_REPEATS_1"/>
    <property type="match status" value="1"/>
</dbReference>
<feature type="repeat" description="WD" evidence="3">
    <location>
        <begin position="193"/>
        <end position="228"/>
    </location>
</feature>